<organism evidence="1 2">
    <name type="scientific">Araneus ventricosus</name>
    <name type="common">Orbweaver spider</name>
    <name type="synonym">Epeira ventricosa</name>
    <dbReference type="NCBI Taxonomy" id="182803"/>
    <lineage>
        <taxon>Eukaryota</taxon>
        <taxon>Metazoa</taxon>
        <taxon>Ecdysozoa</taxon>
        <taxon>Arthropoda</taxon>
        <taxon>Chelicerata</taxon>
        <taxon>Arachnida</taxon>
        <taxon>Araneae</taxon>
        <taxon>Araneomorphae</taxon>
        <taxon>Entelegynae</taxon>
        <taxon>Araneoidea</taxon>
        <taxon>Araneidae</taxon>
        <taxon>Araneus</taxon>
    </lineage>
</organism>
<dbReference type="Proteomes" id="UP000499080">
    <property type="component" value="Unassembled WGS sequence"/>
</dbReference>
<proteinExistence type="predicted"/>
<accession>A0A4Y2D211</accession>
<evidence type="ECO:0000313" key="1">
    <source>
        <dbReference type="EMBL" id="GBM10014.1"/>
    </source>
</evidence>
<comment type="caution">
    <text evidence="1">The sequence shown here is derived from an EMBL/GenBank/DDBJ whole genome shotgun (WGS) entry which is preliminary data.</text>
</comment>
<gene>
    <name evidence="1" type="ORF">AVEN_24000_1</name>
</gene>
<dbReference type="EMBL" id="BGPR01000279">
    <property type="protein sequence ID" value="GBM10014.1"/>
    <property type="molecule type" value="Genomic_DNA"/>
</dbReference>
<evidence type="ECO:0000313" key="2">
    <source>
        <dbReference type="Proteomes" id="UP000499080"/>
    </source>
</evidence>
<dbReference type="AlphaFoldDB" id="A0A4Y2D211"/>
<protein>
    <submittedName>
        <fullName evidence="1">Uncharacterized protein</fullName>
    </submittedName>
</protein>
<sequence length="88" mass="9993">MRLTLNSRKNTLPIRLSSRDLGRTSSVALQVFTTKLVIFNSGRVLGGRERLRSAYMFREMLMAPKRPAVKNAAKIESKKQFIQVLEGI</sequence>
<name>A0A4Y2D211_ARAVE</name>
<reference evidence="1 2" key="1">
    <citation type="journal article" date="2019" name="Sci. Rep.">
        <title>Orb-weaving spider Araneus ventricosus genome elucidates the spidroin gene catalogue.</title>
        <authorList>
            <person name="Kono N."/>
            <person name="Nakamura H."/>
            <person name="Ohtoshi R."/>
            <person name="Moran D.A.P."/>
            <person name="Shinohara A."/>
            <person name="Yoshida Y."/>
            <person name="Fujiwara M."/>
            <person name="Mori M."/>
            <person name="Tomita M."/>
            <person name="Arakawa K."/>
        </authorList>
    </citation>
    <scope>NUCLEOTIDE SEQUENCE [LARGE SCALE GENOMIC DNA]</scope>
</reference>
<keyword evidence="2" id="KW-1185">Reference proteome</keyword>